<proteinExistence type="predicted"/>
<protein>
    <submittedName>
        <fullName evidence="1">Uncharacterized protein</fullName>
    </submittedName>
</protein>
<dbReference type="RefSeq" id="WP_138245346.1">
    <property type="nucleotide sequence ID" value="NZ_CP040330.1"/>
</dbReference>
<dbReference type="AlphaFoldDB" id="A0A4P8WHJ7"/>
<evidence type="ECO:0000313" key="1">
    <source>
        <dbReference type="EMBL" id="QCS42869.1"/>
    </source>
</evidence>
<sequence length="122" mass="12897">MGDLDERGVTRRKLLGAAGGTTVVGVGAWEVLGCNSNVDTLEEDDLGSQKTITGSLQGKALDGSSITFSGDQVYVSGEIPSRYHQKIDETETGSCLTISGLVNDINDRDDKLYVSIGVTDIE</sequence>
<organism evidence="1 2">
    <name type="scientific">Natrinema versiforme</name>
    <dbReference type="NCBI Taxonomy" id="88724"/>
    <lineage>
        <taxon>Archaea</taxon>
        <taxon>Methanobacteriati</taxon>
        <taxon>Methanobacteriota</taxon>
        <taxon>Stenosarchaea group</taxon>
        <taxon>Halobacteria</taxon>
        <taxon>Halobacteriales</taxon>
        <taxon>Natrialbaceae</taxon>
        <taxon>Natrinema</taxon>
    </lineage>
</organism>
<dbReference type="Proteomes" id="UP000302218">
    <property type="component" value="Chromosome"/>
</dbReference>
<name>A0A4P8WHJ7_9EURY</name>
<gene>
    <name evidence="1" type="ORF">FEJ81_11055</name>
</gene>
<accession>A0A4P8WHJ7</accession>
<evidence type="ECO:0000313" key="2">
    <source>
        <dbReference type="Proteomes" id="UP000302218"/>
    </source>
</evidence>
<reference evidence="2" key="1">
    <citation type="submission" date="2019-05" db="EMBL/GenBank/DDBJ databases">
        <title>Genome sequence and methylation pattern of the halophilic Archaeon Natrinema versiforme BOL5-4.</title>
        <authorList>
            <person name="DasSarma P."/>
            <person name="Anton B.P."/>
            <person name="DasSarma S.L."/>
            <person name="Martinez F.L."/>
            <person name="Guzman D."/>
            <person name="Roberts R.J."/>
            <person name="DasSarma S."/>
        </authorList>
    </citation>
    <scope>NUCLEOTIDE SEQUENCE [LARGE SCALE GENOMIC DNA]</scope>
    <source>
        <strain evidence="2">BOL5-4</strain>
    </source>
</reference>
<dbReference type="KEGG" id="nvr:FEJ81_11055"/>
<dbReference type="GeneID" id="40265818"/>
<dbReference type="EMBL" id="CP040330">
    <property type="protein sequence ID" value="QCS42869.1"/>
    <property type="molecule type" value="Genomic_DNA"/>
</dbReference>